<comment type="caution">
    <text evidence="3">The sequence shown here is derived from an EMBL/GenBank/DDBJ whole genome shotgun (WGS) entry which is preliminary data.</text>
</comment>
<dbReference type="SUPFAM" id="SSF54909">
    <property type="entry name" value="Dimeric alpha+beta barrel"/>
    <property type="match status" value="1"/>
</dbReference>
<dbReference type="PANTHER" id="PTHR33178:SF4">
    <property type="entry name" value="EXPRESSED PROTEIN"/>
    <property type="match status" value="1"/>
</dbReference>
<feature type="domain" description="Stress-response A/B barrel" evidence="2">
    <location>
        <begin position="52"/>
        <end position="149"/>
    </location>
</feature>
<protein>
    <submittedName>
        <fullName evidence="3">Stress-response A/B barrel domain-containing protein</fullName>
    </submittedName>
</protein>
<proteinExistence type="predicted"/>
<comment type="subunit">
    <text evidence="1">Homodimer.</text>
</comment>
<dbReference type="Pfam" id="PF07876">
    <property type="entry name" value="Dabb"/>
    <property type="match status" value="1"/>
</dbReference>
<evidence type="ECO:0000259" key="2">
    <source>
        <dbReference type="PROSITE" id="PS51502"/>
    </source>
</evidence>
<dbReference type="InterPro" id="IPR013097">
    <property type="entry name" value="Dabb"/>
</dbReference>
<dbReference type="Gene3D" id="3.30.70.100">
    <property type="match status" value="1"/>
</dbReference>
<dbReference type="InterPro" id="IPR011008">
    <property type="entry name" value="Dimeric_a/b-barrel"/>
</dbReference>
<evidence type="ECO:0000313" key="3">
    <source>
        <dbReference type="EMBL" id="RZC28936.1"/>
    </source>
</evidence>
<dbReference type="Proteomes" id="UP000289340">
    <property type="component" value="Chromosome 1"/>
</dbReference>
<dbReference type="PANTHER" id="PTHR33178">
    <property type="match status" value="1"/>
</dbReference>
<keyword evidence="4" id="KW-1185">Reference proteome</keyword>
<gene>
    <name evidence="3" type="ORF">D0Y65_000777</name>
</gene>
<dbReference type="AlphaFoldDB" id="A0A445M083"/>
<reference evidence="3 4" key="1">
    <citation type="submission" date="2018-09" db="EMBL/GenBank/DDBJ databases">
        <title>A high-quality reference genome of wild soybean provides a powerful tool to mine soybean genomes.</title>
        <authorList>
            <person name="Xie M."/>
            <person name="Chung C.Y.L."/>
            <person name="Li M.-W."/>
            <person name="Wong F.-L."/>
            <person name="Chan T.-F."/>
            <person name="Lam H.-M."/>
        </authorList>
    </citation>
    <scope>NUCLEOTIDE SEQUENCE [LARGE SCALE GENOMIC DNA]</scope>
    <source>
        <strain evidence="4">cv. W05</strain>
        <tissue evidence="3">Hypocotyl of etiolated seedlings</tissue>
    </source>
</reference>
<accession>A0A445M083</accession>
<organism evidence="3 4">
    <name type="scientific">Glycine soja</name>
    <name type="common">Wild soybean</name>
    <dbReference type="NCBI Taxonomy" id="3848"/>
    <lineage>
        <taxon>Eukaryota</taxon>
        <taxon>Viridiplantae</taxon>
        <taxon>Streptophyta</taxon>
        <taxon>Embryophyta</taxon>
        <taxon>Tracheophyta</taxon>
        <taxon>Spermatophyta</taxon>
        <taxon>Magnoliopsida</taxon>
        <taxon>eudicotyledons</taxon>
        <taxon>Gunneridae</taxon>
        <taxon>Pentapetalae</taxon>
        <taxon>rosids</taxon>
        <taxon>fabids</taxon>
        <taxon>Fabales</taxon>
        <taxon>Fabaceae</taxon>
        <taxon>Papilionoideae</taxon>
        <taxon>50 kb inversion clade</taxon>
        <taxon>NPAAA clade</taxon>
        <taxon>indigoferoid/millettioid clade</taxon>
        <taxon>Phaseoleae</taxon>
        <taxon>Glycine</taxon>
        <taxon>Glycine subgen. Soja</taxon>
    </lineage>
</organism>
<evidence type="ECO:0000256" key="1">
    <source>
        <dbReference type="ARBA" id="ARBA00011738"/>
    </source>
</evidence>
<dbReference type="InterPro" id="IPR044662">
    <property type="entry name" value="HS1/DABB1-like"/>
</dbReference>
<evidence type="ECO:0000313" key="4">
    <source>
        <dbReference type="Proteomes" id="UP000289340"/>
    </source>
</evidence>
<dbReference type="EMBL" id="QZWG01000001">
    <property type="protein sequence ID" value="RZC28936.1"/>
    <property type="molecule type" value="Genomic_DNA"/>
</dbReference>
<name>A0A445M083_GLYSO</name>
<dbReference type="PROSITE" id="PS51502">
    <property type="entry name" value="S_R_A_B_BARREL"/>
    <property type="match status" value="1"/>
</dbReference>
<dbReference type="SMART" id="SM00886">
    <property type="entry name" value="Dabb"/>
    <property type="match status" value="1"/>
</dbReference>
<sequence>MEEKVKKKINGGLRSTYLKLLCSDYHLMEACLWGFYGGWIFELKWGPLMVIFHHGDAAEDKGKEFKDGAVVDELIQGLEKMVSRIDHVKSFEWGKDIESHDMLRQGFIHVFLMAFNGKEEFNAFQTHPNHLEFTEVFSPAIEKIVVLDFPSNLVKAPA</sequence>